<accession>A0A8H4VS37</accession>
<feature type="domain" description="Rab-GAP TBC" evidence="7">
    <location>
        <begin position="219"/>
        <end position="404"/>
    </location>
</feature>
<evidence type="ECO:0000256" key="6">
    <source>
        <dbReference type="SAM" id="Phobius"/>
    </source>
</evidence>
<comment type="caution">
    <text evidence="9">The sequence shown here is derived from an EMBL/GenBank/DDBJ whole genome shotgun (WGS) entry which is preliminary data.</text>
</comment>
<evidence type="ECO:0000256" key="5">
    <source>
        <dbReference type="SAM" id="MobiDB-lite"/>
    </source>
</evidence>
<feature type="region of interest" description="Disordered" evidence="5">
    <location>
        <begin position="980"/>
        <end position="1065"/>
    </location>
</feature>
<feature type="region of interest" description="Disordered" evidence="5">
    <location>
        <begin position="28"/>
        <end position="115"/>
    </location>
</feature>
<dbReference type="Pfam" id="PF23436">
    <property type="entry name" value="RabGap-TBC_2"/>
    <property type="match status" value="1"/>
</dbReference>
<dbReference type="SUPFAM" id="SSF57850">
    <property type="entry name" value="RING/U-box"/>
    <property type="match status" value="1"/>
</dbReference>
<dbReference type="InterPro" id="IPR001841">
    <property type="entry name" value="Znf_RING"/>
</dbReference>
<dbReference type="CDD" id="cd16454">
    <property type="entry name" value="RING-H2_PA-TM-RING"/>
    <property type="match status" value="1"/>
</dbReference>
<keyword evidence="6" id="KW-1133">Transmembrane helix</keyword>
<dbReference type="EMBL" id="JAACJL010000015">
    <property type="protein sequence ID" value="KAF4620786.1"/>
    <property type="molecule type" value="Genomic_DNA"/>
</dbReference>
<name>A0A8H4VS37_9AGAR</name>
<dbReference type="GO" id="GO:0005096">
    <property type="term" value="F:GTPase activator activity"/>
    <property type="evidence" value="ECO:0007669"/>
    <property type="project" value="UniProtKB-KW"/>
</dbReference>
<dbReference type="Gene3D" id="1.10.472.80">
    <property type="entry name" value="Ypt/Rab-GAP domain of gyp1p, domain 3"/>
    <property type="match status" value="1"/>
</dbReference>
<evidence type="ECO:0000313" key="9">
    <source>
        <dbReference type="EMBL" id="KAF4620786.1"/>
    </source>
</evidence>
<evidence type="ECO:0000256" key="1">
    <source>
        <dbReference type="ARBA" id="ARBA00022468"/>
    </source>
</evidence>
<keyword evidence="6" id="KW-0472">Membrane</keyword>
<feature type="compositionally biased region" description="Polar residues" evidence="5">
    <location>
        <begin position="1142"/>
        <end position="1156"/>
    </location>
</feature>
<keyword evidence="2 4" id="KW-0175">Coiled coil</keyword>
<dbReference type="PANTHER" id="PTHR47219">
    <property type="entry name" value="RAB GTPASE-ACTIVATING PROTEIN 1-LIKE"/>
    <property type="match status" value="1"/>
</dbReference>
<dbReference type="PROSITE" id="PS50089">
    <property type="entry name" value="ZF_RING_2"/>
    <property type="match status" value="1"/>
</dbReference>
<dbReference type="GO" id="GO:0031267">
    <property type="term" value="F:small GTPase binding"/>
    <property type="evidence" value="ECO:0007669"/>
    <property type="project" value="TreeGrafter"/>
</dbReference>
<evidence type="ECO:0008006" key="11">
    <source>
        <dbReference type="Google" id="ProtNLM"/>
    </source>
</evidence>
<evidence type="ECO:0000259" key="7">
    <source>
        <dbReference type="PROSITE" id="PS50086"/>
    </source>
</evidence>
<dbReference type="SUPFAM" id="SSF47923">
    <property type="entry name" value="Ypt/Rab-GAP domain of gyp1p"/>
    <property type="match status" value="2"/>
</dbReference>
<evidence type="ECO:0000256" key="3">
    <source>
        <dbReference type="PROSITE-ProRule" id="PRU00175"/>
    </source>
</evidence>
<feature type="region of interest" description="Disordered" evidence="5">
    <location>
        <begin position="1128"/>
        <end position="1196"/>
    </location>
</feature>
<dbReference type="Gene3D" id="1.10.8.270">
    <property type="entry name" value="putative rabgap domain of human tbc1 domain family member 14 like domains"/>
    <property type="match status" value="1"/>
</dbReference>
<dbReference type="InterPro" id="IPR050302">
    <property type="entry name" value="Rab_GAP_TBC_domain"/>
</dbReference>
<feature type="compositionally biased region" description="Basic residues" evidence="5">
    <location>
        <begin position="1162"/>
        <end position="1172"/>
    </location>
</feature>
<evidence type="ECO:0000259" key="8">
    <source>
        <dbReference type="PROSITE" id="PS50089"/>
    </source>
</evidence>
<feature type="transmembrane region" description="Helical" evidence="6">
    <location>
        <begin position="879"/>
        <end position="905"/>
    </location>
</feature>
<dbReference type="Pfam" id="PF13639">
    <property type="entry name" value="zf-RING_2"/>
    <property type="match status" value="1"/>
</dbReference>
<dbReference type="InterPro" id="IPR035969">
    <property type="entry name" value="Rab-GAP_TBC_sf"/>
</dbReference>
<feature type="compositionally biased region" description="Polar residues" evidence="5">
    <location>
        <begin position="980"/>
        <end position="992"/>
    </location>
</feature>
<keyword evidence="3" id="KW-0863">Zinc-finger</keyword>
<evidence type="ECO:0000256" key="2">
    <source>
        <dbReference type="ARBA" id="ARBA00023054"/>
    </source>
</evidence>
<dbReference type="GO" id="GO:0008270">
    <property type="term" value="F:zinc ion binding"/>
    <property type="evidence" value="ECO:0007669"/>
    <property type="project" value="UniProtKB-KW"/>
</dbReference>
<dbReference type="InterPro" id="IPR000195">
    <property type="entry name" value="Rab-GAP-TBC_dom"/>
</dbReference>
<dbReference type="PANTHER" id="PTHR47219:SF9">
    <property type="entry name" value="GTPASE ACTIVATING PROTEIN AND CENTROSOME-ASSOCIATED, ISOFORM B"/>
    <property type="match status" value="1"/>
</dbReference>
<feature type="compositionally biased region" description="Polar residues" evidence="5">
    <location>
        <begin position="1018"/>
        <end position="1045"/>
    </location>
</feature>
<feature type="compositionally biased region" description="Polar residues" evidence="5">
    <location>
        <begin position="854"/>
        <end position="867"/>
    </location>
</feature>
<dbReference type="PROSITE" id="PS50086">
    <property type="entry name" value="TBC_RABGAP"/>
    <property type="match status" value="1"/>
</dbReference>
<evidence type="ECO:0000256" key="4">
    <source>
        <dbReference type="SAM" id="Coils"/>
    </source>
</evidence>
<feature type="region of interest" description="Disordered" evidence="5">
    <location>
        <begin position="854"/>
        <end position="874"/>
    </location>
</feature>
<feature type="transmembrane region" description="Helical" evidence="6">
    <location>
        <begin position="628"/>
        <end position="648"/>
    </location>
</feature>
<keyword evidence="10" id="KW-1185">Reference proteome</keyword>
<dbReference type="FunFam" id="1.10.8.270:FF:000001">
    <property type="entry name" value="TBC1 domain family member 1"/>
    <property type="match status" value="1"/>
</dbReference>
<feature type="domain" description="RING-type" evidence="8">
    <location>
        <begin position="1073"/>
        <end position="1117"/>
    </location>
</feature>
<reference evidence="9 10" key="1">
    <citation type="submission" date="2019-12" db="EMBL/GenBank/DDBJ databases">
        <authorList>
            <person name="Floudas D."/>
            <person name="Bentzer J."/>
            <person name="Ahren D."/>
            <person name="Johansson T."/>
            <person name="Persson P."/>
            <person name="Tunlid A."/>
        </authorList>
    </citation>
    <scope>NUCLEOTIDE SEQUENCE [LARGE SCALE GENOMIC DNA]</scope>
    <source>
        <strain evidence="9 10">CBS 102.39</strain>
    </source>
</reference>
<keyword evidence="3" id="KW-0862">Zinc</keyword>
<dbReference type="Gene3D" id="1.10.10.750">
    <property type="entry name" value="Ypt/Rab-GAP domain of gyp1p, domain 1"/>
    <property type="match status" value="1"/>
</dbReference>
<evidence type="ECO:0000313" key="10">
    <source>
        <dbReference type="Proteomes" id="UP000521872"/>
    </source>
</evidence>
<dbReference type="FunFam" id="1.10.10.750:FF:000003">
    <property type="entry name" value="GTPase activating protein (Evi5)"/>
    <property type="match status" value="1"/>
</dbReference>
<gene>
    <name evidence="9" type="ORF">D9613_000702</name>
</gene>
<proteinExistence type="predicted"/>
<feature type="coiled-coil region" evidence="4">
    <location>
        <begin position="519"/>
        <end position="567"/>
    </location>
</feature>
<dbReference type="SMART" id="SM00164">
    <property type="entry name" value="TBC"/>
    <property type="match status" value="1"/>
</dbReference>
<organism evidence="9 10">
    <name type="scientific">Agrocybe pediades</name>
    <dbReference type="NCBI Taxonomy" id="84607"/>
    <lineage>
        <taxon>Eukaryota</taxon>
        <taxon>Fungi</taxon>
        <taxon>Dikarya</taxon>
        <taxon>Basidiomycota</taxon>
        <taxon>Agaricomycotina</taxon>
        <taxon>Agaricomycetes</taxon>
        <taxon>Agaricomycetidae</taxon>
        <taxon>Agaricales</taxon>
        <taxon>Agaricineae</taxon>
        <taxon>Strophariaceae</taxon>
        <taxon>Agrocybe</taxon>
    </lineage>
</organism>
<dbReference type="Proteomes" id="UP000521872">
    <property type="component" value="Unassembled WGS sequence"/>
</dbReference>
<keyword evidence="1" id="KW-0343">GTPase activation</keyword>
<dbReference type="AlphaFoldDB" id="A0A8H4VS37"/>
<feature type="compositionally biased region" description="Acidic residues" evidence="5">
    <location>
        <begin position="76"/>
        <end position="87"/>
    </location>
</feature>
<keyword evidence="3" id="KW-0479">Metal-binding</keyword>
<keyword evidence="6" id="KW-0812">Transmembrane</keyword>
<dbReference type="InterPro" id="IPR013083">
    <property type="entry name" value="Znf_RING/FYVE/PHD"/>
</dbReference>
<sequence length="1196" mass="131916">MTTTSQMAFKLPPVVAAHTAIDPLESLRSPQVNQAFDNDKHPGRDSIATTTTEFNDIALDDESFSPIALTGKTDLPDGEQSEAEATDLETPTGAQTDDDVSPRPKSASFSSPQPPALAAIRAHRKTASTTTIRSAHEPGLSLFMNRVDLQENSSRSRGSVDGQLKLQEEFARLHEKETRERNAAVEGGIDWDFWGAVISDYGSFAAERPAELAQAIQKGIPSTLRGMMWQHMAASKDPELEATYLKLLKETSPHEKAITRDLGRTFPHHDFFTDGQGIGQENLFNVLKAYSLYDPLVGYCQGLPFIVAILLLNMPDEEAFSLLVRLMTVYDLQGHFLPEMPKLQLRLFQFDRLVEEILPVLHVHFLRQGIKSSMFCSQWFLTLFSYRFPLEIVFRIYDNCLANGIEAIFGFSVMLLKKNEEKLLSLKFDEILSFLNTKLFDCYLLEVDEENTEQTSQPKYRVDEFVSEATSLRVTPFMLDSYRHEYEDIVVRLQHVKIAGIPSLTILPKREANKHAVQIDELRTSNRALSNQVKTLEHNLATLNVEHVEVLNELVKQRLKNEELEQELVRGGDAPARRTGIIKSYIFCSDDAELEEREQRIMDSFHARRALFINPSLAGRPRALISQALLLSSTMYLLAILFTLALSLPVPVISYIPATATNSSDSSQDTIPGISSLQIQWNPNGSYAIPHVSYQLAGKGSQGFSKGVLVHFSEDMADNTITPTSTPWIALVSCDKNATNASMEEDIFTLARDKGAISALLYSLHASSCVINPEYSDPNTFDQVFDIFSVQSLTSSNLIEYQFHQLLPQNKSILAYDSAKLNNSGADINASIPLESPVSPGYLIASLRAFNSTDTGPGPSNVNTDTGTPPPPSHSPNTALAMIILYAITGCVSALFLVVIISGAIRAVRHPERYGPRARMAADGPAQSRARGLTRAILDTFPVVKFGGIPTSSSQQASSALQGKDSLRSTENQMEMGKINSNESATLPDTTNSVSDPVPLPPDDKEKVFQSEFVGSTGPAQHGTSGSHDSSSNIPTSNGEGSSRGISPPAGNPSEHGPGQNDLVPASIGRETCPICIVDFEEGDDLRVLPCEGQHCFHQACVDPWLLKLSSSCPICRHDFLALENMLSGHPDDEEDEEQTAENHASHQPLQSNTGRFSRYLRFAHRRRQHRRRGDEQDPTDPYMPTAPETSIYPGA</sequence>
<dbReference type="Gene3D" id="3.30.40.10">
    <property type="entry name" value="Zinc/RING finger domain, C3HC4 (zinc finger)"/>
    <property type="match status" value="1"/>
</dbReference>
<protein>
    <recommendedName>
        <fullName evidence="11">Rab-GAP TBC domain-containing protein</fullName>
    </recommendedName>
</protein>